<organism evidence="2 3">
    <name type="scientific">Daucus carota subsp. sativus</name>
    <name type="common">Carrot</name>
    <dbReference type="NCBI Taxonomy" id="79200"/>
    <lineage>
        <taxon>Eukaryota</taxon>
        <taxon>Viridiplantae</taxon>
        <taxon>Streptophyta</taxon>
        <taxon>Embryophyta</taxon>
        <taxon>Tracheophyta</taxon>
        <taxon>Spermatophyta</taxon>
        <taxon>Magnoliopsida</taxon>
        <taxon>eudicotyledons</taxon>
        <taxon>Gunneridae</taxon>
        <taxon>Pentapetalae</taxon>
        <taxon>asterids</taxon>
        <taxon>campanulids</taxon>
        <taxon>Apiales</taxon>
        <taxon>Apiaceae</taxon>
        <taxon>Apioideae</taxon>
        <taxon>Scandiceae</taxon>
        <taxon>Daucinae</taxon>
        <taxon>Daucus</taxon>
        <taxon>Daucus sect. Daucus</taxon>
    </lineage>
</organism>
<protein>
    <recommendedName>
        <fullName evidence="1">FCP1 homology domain-containing protein</fullName>
    </recommendedName>
</protein>
<dbReference type="Proteomes" id="UP000077755">
    <property type="component" value="Chromosome 4"/>
</dbReference>
<evidence type="ECO:0000259" key="1">
    <source>
        <dbReference type="Pfam" id="PF03031"/>
    </source>
</evidence>
<dbReference type="InterPro" id="IPR029071">
    <property type="entry name" value="Ubiquitin-like_domsf"/>
</dbReference>
<dbReference type="PANTHER" id="PTHR48493:SF1">
    <property type="entry name" value="UBIQUITIN-LIKE DOMAIN-CONTAINING CTD PHOSPHATASE 1"/>
    <property type="match status" value="1"/>
</dbReference>
<dbReference type="SUPFAM" id="SSF54236">
    <property type="entry name" value="Ubiquitin-like"/>
    <property type="match status" value="1"/>
</dbReference>
<accession>A0AAF0WT28</accession>
<evidence type="ECO:0000313" key="2">
    <source>
        <dbReference type="EMBL" id="WOG95525.1"/>
    </source>
</evidence>
<keyword evidence="3" id="KW-1185">Reference proteome</keyword>
<dbReference type="PANTHER" id="PTHR48493">
    <property type="entry name" value="UBIQUITIN-LIKE DOMAIN-CONTAINING CTD PHOSPHATASE 1"/>
    <property type="match status" value="1"/>
</dbReference>
<dbReference type="InterPro" id="IPR036412">
    <property type="entry name" value="HAD-like_sf"/>
</dbReference>
<dbReference type="GO" id="GO:0090364">
    <property type="term" value="P:regulation of proteasome assembly"/>
    <property type="evidence" value="ECO:0007669"/>
    <property type="project" value="InterPro"/>
</dbReference>
<name>A0AAF0WT28_DAUCS</name>
<gene>
    <name evidence="2" type="ORF">DCAR_0414848</name>
</gene>
<reference evidence="2" key="1">
    <citation type="journal article" date="2016" name="Nat. Genet.">
        <title>A high-quality carrot genome assembly provides new insights into carotenoid accumulation and asterid genome evolution.</title>
        <authorList>
            <person name="Iorizzo M."/>
            <person name="Ellison S."/>
            <person name="Senalik D."/>
            <person name="Zeng P."/>
            <person name="Satapoomin P."/>
            <person name="Huang J."/>
            <person name="Bowman M."/>
            <person name="Iovene M."/>
            <person name="Sanseverino W."/>
            <person name="Cavagnaro P."/>
            <person name="Yildiz M."/>
            <person name="Macko-Podgorni A."/>
            <person name="Moranska E."/>
            <person name="Grzebelus E."/>
            <person name="Grzebelus D."/>
            <person name="Ashrafi H."/>
            <person name="Zheng Z."/>
            <person name="Cheng S."/>
            <person name="Spooner D."/>
            <person name="Van Deynze A."/>
            <person name="Simon P."/>
        </authorList>
    </citation>
    <scope>NUCLEOTIDE SEQUENCE</scope>
    <source>
        <tissue evidence="2">Leaf</tissue>
    </source>
</reference>
<feature type="domain" description="FCP1 homology" evidence="1">
    <location>
        <begin position="113"/>
        <end position="164"/>
    </location>
</feature>
<dbReference type="Pfam" id="PF03031">
    <property type="entry name" value="NIF"/>
    <property type="match status" value="1"/>
</dbReference>
<reference evidence="2" key="2">
    <citation type="submission" date="2022-03" db="EMBL/GenBank/DDBJ databases">
        <title>Draft title - Genomic analysis of global carrot germplasm unveils the trajectory of domestication and the origin of high carotenoid orange carrot.</title>
        <authorList>
            <person name="Iorizzo M."/>
            <person name="Ellison S."/>
            <person name="Senalik D."/>
            <person name="Macko-Podgorni A."/>
            <person name="Grzebelus D."/>
            <person name="Bostan H."/>
            <person name="Rolling W."/>
            <person name="Curaba J."/>
            <person name="Simon P."/>
        </authorList>
    </citation>
    <scope>NUCLEOTIDE SEQUENCE</scope>
    <source>
        <tissue evidence="2">Leaf</tissue>
    </source>
</reference>
<dbReference type="SUPFAM" id="SSF56784">
    <property type="entry name" value="HAD-like"/>
    <property type="match status" value="1"/>
</dbReference>
<evidence type="ECO:0000313" key="3">
    <source>
        <dbReference type="Proteomes" id="UP000077755"/>
    </source>
</evidence>
<dbReference type="Gene3D" id="3.40.50.1000">
    <property type="entry name" value="HAD superfamily/HAD-like"/>
    <property type="match status" value="1"/>
</dbReference>
<sequence length="184" mass="21584">MVRPNDSIGDLKFQIWGATKVCIVHQKLIYPKIGLIRDDSQLLSDVLFLSSSYWWKLKLLMNCIIIFQLKLEEIGVLENPDYKIIMILNRYAMISISTLWLQAPWINMESFYKHSNTIVIDDLRRNFVMNPQNGLMIRRFRKAVDQELSELTAYLLAIAGLDDFSTLDHKKWKTYYPSSSKQDC</sequence>
<proteinExistence type="predicted"/>
<dbReference type="AlphaFoldDB" id="A0AAF0WT28"/>
<dbReference type="InterPro" id="IPR023214">
    <property type="entry name" value="HAD_sf"/>
</dbReference>
<dbReference type="InterPro" id="IPR051658">
    <property type="entry name" value="UBLCP1"/>
</dbReference>
<dbReference type="EMBL" id="CP093346">
    <property type="protein sequence ID" value="WOG95525.1"/>
    <property type="molecule type" value="Genomic_DNA"/>
</dbReference>
<dbReference type="InterPro" id="IPR004274">
    <property type="entry name" value="FCP1_dom"/>
</dbReference>